<accession>A0ABD7GQ83</accession>
<dbReference type="EMBL" id="QRBW01000082">
    <property type="protein sequence ID" value="RDT57209.1"/>
    <property type="molecule type" value="Genomic_DNA"/>
</dbReference>
<protein>
    <submittedName>
        <fullName evidence="1">DUF2313 domain-containing protein</fullName>
    </submittedName>
</protein>
<organism evidence="1 2">
    <name type="scientific">Enterobacter roggenkampii</name>
    <dbReference type="NCBI Taxonomy" id="1812935"/>
    <lineage>
        <taxon>Bacteria</taxon>
        <taxon>Pseudomonadati</taxon>
        <taxon>Pseudomonadota</taxon>
        <taxon>Gammaproteobacteria</taxon>
        <taxon>Enterobacterales</taxon>
        <taxon>Enterobacteriaceae</taxon>
        <taxon>Enterobacter</taxon>
        <taxon>Enterobacter cloacae complex</taxon>
    </lineage>
</organism>
<comment type="caution">
    <text evidence="1">The sequence shown here is derived from an EMBL/GenBank/DDBJ whole genome shotgun (WGS) entry which is preliminary data.</text>
</comment>
<dbReference type="AlphaFoldDB" id="A0ABD7GQ83"/>
<proteinExistence type="predicted"/>
<dbReference type="Pfam" id="PF10076">
    <property type="entry name" value="Phage_Mu_Gp48"/>
    <property type="match status" value="1"/>
</dbReference>
<evidence type="ECO:0000313" key="1">
    <source>
        <dbReference type="EMBL" id="RDT57209.1"/>
    </source>
</evidence>
<reference evidence="1 2" key="1">
    <citation type="submission" date="2018-07" db="EMBL/GenBank/DDBJ databases">
        <title>The use of a cohorting ward and systematic surveillance cultures for the control of a Klebsiella pneumoniae carbapenemase (KPC)-producing Enterobacteriaceae outbreak.</title>
        <authorList>
            <person name="Doi Y."/>
        </authorList>
    </citation>
    <scope>NUCLEOTIDE SEQUENCE [LARGE SCALE GENOMIC DNA]</scope>
    <source>
        <strain evidence="1 2">1-RC-17-04017</strain>
    </source>
</reference>
<name>A0ABD7GQ83_9ENTR</name>
<dbReference type="InterPro" id="IPR018755">
    <property type="entry name" value="Phage_Mu_Gp48"/>
</dbReference>
<sequence length="194" mass="21923">MAVTRDDYISLLSALLPPGPAWSPDDPAVKGAAPSLLRVHQRADALMHEIDPRTTTELINRWERIAGLPDECIPEGTQTIRQRQRRLDSKLNLTGGINEAFYLSQLAALGMPDATITRYDKSTFKCTSKCTDALWSPEWRYYWQVNMPAAVNVISMTCNDNCESPLRWWGDTVVECVISKLCPSHTHVIFKYPE</sequence>
<dbReference type="Proteomes" id="UP000255291">
    <property type="component" value="Unassembled WGS sequence"/>
</dbReference>
<dbReference type="RefSeq" id="WP_063618141.1">
    <property type="nucleotide sequence ID" value="NZ_FKBB01000011.1"/>
</dbReference>
<evidence type="ECO:0000313" key="2">
    <source>
        <dbReference type="Proteomes" id="UP000255291"/>
    </source>
</evidence>
<gene>
    <name evidence="1" type="ORF">DXF87_23700</name>
</gene>